<feature type="compositionally biased region" description="Polar residues" evidence="6">
    <location>
        <begin position="436"/>
        <end position="445"/>
    </location>
</feature>
<feature type="transmembrane region" description="Helical" evidence="7">
    <location>
        <begin position="838"/>
        <end position="857"/>
    </location>
</feature>
<evidence type="ECO:0000256" key="2">
    <source>
        <dbReference type="ARBA" id="ARBA00022692"/>
    </source>
</evidence>
<dbReference type="EMBL" id="CAJFDH010000004">
    <property type="protein sequence ID" value="CAD5221059.1"/>
    <property type="molecule type" value="Genomic_DNA"/>
</dbReference>
<name>A0A811L0G7_9BILA</name>
<dbReference type="SUPFAM" id="SSF103473">
    <property type="entry name" value="MFS general substrate transporter"/>
    <property type="match status" value="1"/>
</dbReference>
<feature type="compositionally biased region" description="Polar residues" evidence="6">
    <location>
        <begin position="629"/>
        <end position="641"/>
    </location>
</feature>
<evidence type="ECO:0000313" key="9">
    <source>
        <dbReference type="Proteomes" id="UP000614601"/>
    </source>
</evidence>
<feature type="compositionally biased region" description="Basic and acidic residues" evidence="6">
    <location>
        <begin position="309"/>
        <end position="363"/>
    </location>
</feature>
<evidence type="ECO:0000313" key="8">
    <source>
        <dbReference type="EMBL" id="CAD5221059.1"/>
    </source>
</evidence>
<keyword evidence="5" id="KW-0175">Coiled coil</keyword>
<evidence type="ECO:0000256" key="3">
    <source>
        <dbReference type="ARBA" id="ARBA00022989"/>
    </source>
</evidence>
<reference evidence="8" key="1">
    <citation type="submission" date="2020-09" db="EMBL/GenBank/DDBJ databases">
        <authorList>
            <person name="Kikuchi T."/>
        </authorList>
    </citation>
    <scope>NUCLEOTIDE SEQUENCE</scope>
    <source>
        <strain evidence="8">SH1</strain>
    </source>
</reference>
<proteinExistence type="predicted"/>
<dbReference type="Gene3D" id="1.20.1250.20">
    <property type="entry name" value="MFS general substrate transporter like domains"/>
    <property type="match status" value="1"/>
</dbReference>
<accession>A0A811L0G7</accession>
<feature type="transmembrane region" description="Helical" evidence="7">
    <location>
        <begin position="101"/>
        <end position="125"/>
    </location>
</feature>
<dbReference type="Proteomes" id="UP000614601">
    <property type="component" value="Unassembled WGS sequence"/>
</dbReference>
<dbReference type="PANTHER" id="PTHR23510:SF25">
    <property type="entry name" value="MFS DOMAIN-CONTAINING PROTEIN"/>
    <property type="match status" value="1"/>
</dbReference>
<evidence type="ECO:0000256" key="7">
    <source>
        <dbReference type="SAM" id="Phobius"/>
    </source>
</evidence>
<sequence length="1008" mass="114953">MKTDWRSIYLATIGHFLLTFRVSTVAANLWPYMKLIDPHIRESFFGMIVSLENLGTLSTSLIGGVLCNKLKTTNLACTLLPYPGYNYLFDLHFNIYTGPSFVFLITVIISFILLVFSYDGTLIILNPPKYSTFSDPRRRGSENFFIEIQLNDDDDLRQFGLLNRDDGSNMGFQHDLRYLPYGRKISPEDAGRRGSFVGRRPKRSGVQKISLGKLREELANVEAFRGQKSGWGKKSSLEEIRRQRSSLENINKQRKSLEDIIRQRASLENIKKATLEDTKKTSLEDLKKSYLEDLRKSYLEEFLRQKSRIERSKSQRDSAYEVRRQRGSVDDGKDRNGQKNDAIKQRASIHDFRGQKESSDQSKDNGLAKIGNEGNDEVQFEKDGQSEGQFKKGHHDKGDKAKNDRKDQEDFKATSDQPTDSKEYTYSPVNSKKDTANITDLNQEEGTPYHLYNPEDFEDSREPHGRLKFRRTSSISIVCSTHSADTKSCKNCSGHKLSNNSFRSTPSGSRRTSSIYDSLGHIDSNHLDSRQASIDSIVDQFDGQKHRRSDAYSIDEYAYDGVGILHSKDSKDEGGENYGDERGIVYRSKNGSEDGRKNDDNYGRKDNIGYGSHSTNQYGTKNDEKYSTKHSQPYDTKNNESYNRRDTEPFRPRITTYPTSTSTTSTPPVKKRSVVSQSSHDDPDDTVPELISRRPSRVPSKKTSMILPAITHSVVYPRRPMSPKRSISNDTTPNWHKKSFQYTKKLSYVMNPKFLVAKEERYDMFAVVLCCITRMIKTSSILFMISVGGPYMMTAFGWTSEDLVKANIVLFTAFGFFGVIIGLSYMKHITQNYLSDRRGIVISLIIVLFFYLITYPYPFYSNTIQYEVIQNGTILKYGCPKRFEWCSTTPMINPWLYFVTMALCVSIGIPLMMINLDILYSKVLGNIKQGTMQGIFVGGGELINIVGPITLTAIYEATGVVYLWMFNIATISTVLLLWLIYYKRMISATRRIEDKSKSDSNATVTSVY</sequence>
<dbReference type="GO" id="GO:0012505">
    <property type="term" value="C:endomembrane system"/>
    <property type="evidence" value="ECO:0007669"/>
    <property type="project" value="UniProtKB-SubCell"/>
</dbReference>
<feature type="transmembrane region" description="Helical" evidence="7">
    <location>
        <begin position="895"/>
        <end position="914"/>
    </location>
</feature>
<dbReference type="Proteomes" id="UP000783686">
    <property type="component" value="Unassembled WGS sequence"/>
</dbReference>
<evidence type="ECO:0000256" key="6">
    <source>
        <dbReference type="SAM" id="MobiDB-lite"/>
    </source>
</evidence>
<feature type="region of interest" description="Disordered" evidence="6">
    <location>
        <begin position="309"/>
        <end position="462"/>
    </location>
</feature>
<gene>
    <name evidence="8" type="ORF">BOKJ2_LOCUS9255</name>
</gene>
<dbReference type="PANTHER" id="PTHR23510">
    <property type="entry name" value="INNER MEMBRANE TRANSPORT PROTEIN YAJR"/>
    <property type="match status" value="1"/>
</dbReference>
<evidence type="ECO:0000256" key="4">
    <source>
        <dbReference type="ARBA" id="ARBA00023136"/>
    </source>
</evidence>
<feature type="region of interest" description="Disordered" evidence="6">
    <location>
        <begin position="565"/>
        <end position="699"/>
    </location>
</feature>
<dbReference type="AlphaFoldDB" id="A0A811L0G7"/>
<evidence type="ECO:0008006" key="10">
    <source>
        <dbReference type="Google" id="ProtNLM"/>
    </source>
</evidence>
<feature type="compositionally biased region" description="Basic and acidic residues" evidence="6">
    <location>
        <begin position="642"/>
        <end position="651"/>
    </location>
</feature>
<feature type="compositionally biased region" description="Low complexity" evidence="6">
    <location>
        <begin position="655"/>
        <end position="668"/>
    </location>
</feature>
<feature type="compositionally biased region" description="Basic and acidic residues" evidence="6">
    <location>
        <begin position="566"/>
        <end position="607"/>
    </location>
</feature>
<dbReference type="GO" id="GO:0005765">
    <property type="term" value="C:lysosomal membrane"/>
    <property type="evidence" value="ECO:0007669"/>
    <property type="project" value="TreeGrafter"/>
</dbReference>
<dbReference type="InterPro" id="IPR036259">
    <property type="entry name" value="MFS_trans_sf"/>
</dbReference>
<feature type="coiled-coil region" evidence="5">
    <location>
        <begin position="233"/>
        <end position="270"/>
    </location>
</feature>
<feature type="transmembrane region" description="Helical" evidence="7">
    <location>
        <begin position="961"/>
        <end position="982"/>
    </location>
</feature>
<comment type="caution">
    <text evidence="8">The sequence shown here is derived from an EMBL/GenBank/DDBJ whole genome shotgun (WGS) entry which is preliminary data.</text>
</comment>
<comment type="subcellular location">
    <subcellularLocation>
        <location evidence="1">Membrane</location>
        <topology evidence="1">Multi-pass membrane protein</topology>
    </subcellularLocation>
</comment>
<organism evidence="8 9">
    <name type="scientific">Bursaphelenchus okinawaensis</name>
    <dbReference type="NCBI Taxonomy" id="465554"/>
    <lineage>
        <taxon>Eukaryota</taxon>
        <taxon>Metazoa</taxon>
        <taxon>Ecdysozoa</taxon>
        <taxon>Nematoda</taxon>
        <taxon>Chromadorea</taxon>
        <taxon>Rhabditida</taxon>
        <taxon>Tylenchina</taxon>
        <taxon>Tylenchomorpha</taxon>
        <taxon>Aphelenchoidea</taxon>
        <taxon>Aphelenchoididae</taxon>
        <taxon>Bursaphelenchus</taxon>
    </lineage>
</organism>
<keyword evidence="4 7" id="KW-0472">Membrane</keyword>
<feature type="transmembrane region" description="Helical" evidence="7">
    <location>
        <begin position="781"/>
        <end position="800"/>
    </location>
</feature>
<evidence type="ECO:0000256" key="1">
    <source>
        <dbReference type="ARBA" id="ARBA00004141"/>
    </source>
</evidence>
<evidence type="ECO:0000256" key="5">
    <source>
        <dbReference type="SAM" id="Coils"/>
    </source>
</evidence>
<keyword evidence="9" id="KW-1185">Reference proteome</keyword>
<dbReference type="OrthoDB" id="370281at2759"/>
<dbReference type="InterPro" id="IPR051068">
    <property type="entry name" value="MFS_Domain-Containing_Protein"/>
</dbReference>
<protein>
    <recommendedName>
        <fullName evidence="10">MFS domain-containing protein</fullName>
    </recommendedName>
</protein>
<dbReference type="EMBL" id="CAJFCW020000004">
    <property type="protein sequence ID" value="CAG9114516.1"/>
    <property type="molecule type" value="Genomic_DNA"/>
</dbReference>
<feature type="compositionally biased region" description="Basic and acidic residues" evidence="6">
    <location>
        <begin position="396"/>
        <end position="423"/>
    </location>
</feature>
<keyword evidence="3 7" id="KW-1133">Transmembrane helix</keyword>
<keyword evidence="2 7" id="KW-0812">Transmembrane</keyword>
<feature type="transmembrane region" description="Helical" evidence="7">
    <location>
        <begin position="806"/>
        <end position="826"/>
    </location>
</feature>
<feature type="transmembrane region" description="Helical" evidence="7">
    <location>
        <begin position="7"/>
        <end position="30"/>
    </location>
</feature>